<accession>A0A090KSE5</accession>
<dbReference type="RefSeq" id="WP_034770222.1">
    <property type="nucleotide sequence ID" value="NZ_CCRF01000052.1"/>
</dbReference>
<dbReference type="Gene3D" id="3.40.50.1820">
    <property type="entry name" value="alpha/beta hydrolase"/>
    <property type="match status" value="1"/>
</dbReference>
<evidence type="ECO:0000259" key="1">
    <source>
        <dbReference type="Pfam" id="PF12146"/>
    </source>
</evidence>
<dbReference type="Pfam" id="PF12146">
    <property type="entry name" value="Hydrolase_4"/>
    <property type="match status" value="1"/>
</dbReference>
<name>A0A090KSE5_9BACI</name>
<keyword evidence="3" id="KW-1185">Reference proteome</keyword>
<dbReference type="SUPFAM" id="SSF53474">
    <property type="entry name" value="alpha/beta-Hydrolases"/>
    <property type="match status" value="1"/>
</dbReference>
<protein>
    <submittedName>
        <fullName evidence="2">Alpha/beta hydrolase fold-containing protein</fullName>
    </submittedName>
</protein>
<dbReference type="AlphaFoldDB" id="A0A090KSE5"/>
<evidence type="ECO:0000313" key="2">
    <source>
        <dbReference type="EMBL" id="CEE01634.1"/>
    </source>
</evidence>
<reference evidence="2 3" key="1">
    <citation type="submission" date="2014-07" db="EMBL/GenBank/DDBJ databases">
        <authorList>
            <person name="Wibberg Daniel"/>
        </authorList>
    </citation>
    <scope>NUCLEOTIDE SEQUENCE [LARGE SCALE GENOMIC DNA]</scope>
</reference>
<keyword evidence="2" id="KW-0378">Hydrolase</keyword>
<dbReference type="GO" id="GO:0016787">
    <property type="term" value="F:hydrolase activity"/>
    <property type="evidence" value="ECO:0007669"/>
    <property type="project" value="UniProtKB-KW"/>
</dbReference>
<dbReference type="Proteomes" id="UP000040576">
    <property type="component" value="Unassembled WGS sequence"/>
</dbReference>
<dbReference type="InterPro" id="IPR051044">
    <property type="entry name" value="MAG_DAG_Lipase"/>
</dbReference>
<dbReference type="EMBL" id="CCRF01000052">
    <property type="protein sequence ID" value="CEE01634.1"/>
    <property type="molecule type" value="Genomic_DNA"/>
</dbReference>
<dbReference type="InterPro" id="IPR022742">
    <property type="entry name" value="Hydrolase_4"/>
</dbReference>
<evidence type="ECO:0000313" key="3">
    <source>
        <dbReference type="Proteomes" id="UP000040576"/>
    </source>
</evidence>
<sequence>MGKMTEWLEMDDGHEIYLRSWVNEGESPKAIVQISHGMAEHIARYDDFAQFLLNRGIFVYGNDHRGHGHTGEKAGVFGYFAQKDGFDRVVDDLHAVTNHIKKLYPDKPIILFGHSLGSFLSRRYIQKYSSDITGVILSGTGGNPGVAAAIGKLVAKREIRKFGKTAPSHVMNRIIFGSYNKGLDHVKNKFSWLSRDESVVHAYLQDPYCGFVCSGTFFYDLLTGLQLIHQDALIQQIRKDLPIFFISGDRDPVGTYAKGVKKAIKQLEKNGLHKIDYRFYQDARHEVLNEINKEEVYEDIIQWIERTLNTVEG</sequence>
<dbReference type="InterPro" id="IPR029058">
    <property type="entry name" value="AB_hydrolase_fold"/>
</dbReference>
<proteinExistence type="predicted"/>
<dbReference type="PANTHER" id="PTHR11614">
    <property type="entry name" value="PHOSPHOLIPASE-RELATED"/>
    <property type="match status" value="1"/>
</dbReference>
<gene>
    <name evidence="2" type="ORF">BT1A1_1808</name>
</gene>
<organism evidence="2 3">
    <name type="scientific">Caldibacillus thermoamylovorans</name>
    <dbReference type="NCBI Taxonomy" id="35841"/>
    <lineage>
        <taxon>Bacteria</taxon>
        <taxon>Bacillati</taxon>
        <taxon>Bacillota</taxon>
        <taxon>Bacilli</taxon>
        <taxon>Bacillales</taxon>
        <taxon>Bacillaceae</taxon>
        <taxon>Caldibacillus</taxon>
    </lineage>
</organism>
<dbReference type="GeneID" id="92961022"/>
<feature type="domain" description="Serine aminopeptidase S33" evidence="1">
    <location>
        <begin position="27"/>
        <end position="291"/>
    </location>
</feature>